<dbReference type="Gene3D" id="3.40.190.10">
    <property type="entry name" value="Periplasmic binding protein-like II"/>
    <property type="match status" value="1"/>
</dbReference>
<dbReference type="AlphaFoldDB" id="A0A1H9TNU2"/>
<comment type="subcellular location">
    <subcellularLocation>
        <location evidence="1">Cell envelope</location>
    </subcellularLocation>
</comment>
<keyword evidence="5" id="KW-0574">Periplasm</keyword>
<evidence type="ECO:0000256" key="5">
    <source>
        <dbReference type="ARBA" id="ARBA00022764"/>
    </source>
</evidence>
<proteinExistence type="inferred from homology"/>
<reference evidence="8 9" key="1">
    <citation type="submission" date="2016-10" db="EMBL/GenBank/DDBJ databases">
        <authorList>
            <person name="de Groot N.N."/>
        </authorList>
    </citation>
    <scope>NUCLEOTIDE SEQUENCE [LARGE SCALE GENOMIC DNA]</scope>
    <source>
        <strain evidence="8 9">AR40</strain>
    </source>
</reference>
<feature type="chain" id="PRO_5039208471" evidence="7">
    <location>
        <begin position="21"/>
        <end position="444"/>
    </location>
</feature>
<keyword evidence="3" id="KW-0813">Transport</keyword>
<evidence type="ECO:0000256" key="7">
    <source>
        <dbReference type="SAM" id="SignalP"/>
    </source>
</evidence>
<dbReference type="SUPFAM" id="SSF53850">
    <property type="entry name" value="Periplasmic binding protein-like II"/>
    <property type="match status" value="1"/>
</dbReference>
<evidence type="ECO:0000256" key="2">
    <source>
        <dbReference type="ARBA" id="ARBA00008520"/>
    </source>
</evidence>
<evidence type="ECO:0000256" key="1">
    <source>
        <dbReference type="ARBA" id="ARBA00004196"/>
    </source>
</evidence>
<keyword evidence="8" id="KW-0762">Sugar transport</keyword>
<dbReference type="EMBL" id="FOGJ01000015">
    <property type="protein sequence ID" value="SER98728.1"/>
    <property type="molecule type" value="Genomic_DNA"/>
</dbReference>
<comment type="similarity">
    <text evidence="2">Belongs to the bacterial solute-binding protein 1 family.</text>
</comment>
<evidence type="ECO:0000256" key="4">
    <source>
        <dbReference type="ARBA" id="ARBA00022729"/>
    </source>
</evidence>
<dbReference type="InterPro" id="IPR006061">
    <property type="entry name" value="SBP_1_CS"/>
</dbReference>
<feature type="signal peptide" evidence="7">
    <location>
        <begin position="1"/>
        <end position="20"/>
    </location>
</feature>
<dbReference type="Proteomes" id="UP000182584">
    <property type="component" value="Unassembled WGS sequence"/>
</dbReference>
<evidence type="ECO:0000256" key="6">
    <source>
        <dbReference type="SAM" id="MobiDB-lite"/>
    </source>
</evidence>
<sequence length="444" mass="48746">MKKKMVATLLTAVMAAGALAGCAQKVDPNASTEASKDEATQETTKEETTQDGATEEQATSEEKTIEPCEIEFWHGMSNTQEEVLTQLTNDFNSNNEYGITVTLVNQGSYGDLSQKLQASAAADGLPDMAQAYNNWLNPYIDKVVDLTNFVETDFDNYDDIIEAYRNECSEFGFIHALPFNKSTYVMFYNKTVLDELGFEAPKTWDDLTTIGKAYVEKYGEPAWGVDDLAGFVEASLRQNGEGYVDETGALFNTDGGLETMTYIMDLYNNGYARLVGEDKYFSNVLSAQSMLGYIGSSTGASYITVDGWEMGVCPVPSNKESAAYCAGTNLVMFTQDANKQLAAWEYMKWLTSEEATVTWATGTGYLPVRTSAYESADYQNFMASDVTATAAYEQSDAFFTSLASYDASNDVRTAVAAKMEELILDETAPQDALDALVEEINAQF</sequence>
<protein>
    <submittedName>
        <fullName evidence="8">Multiple sugar transport system substrate-binding protein</fullName>
    </submittedName>
</protein>
<dbReference type="PROSITE" id="PS51257">
    <property type="entry name" value="PROKAR_LIPOPROTEIN"/>
    <property type="match status" value="1"/>
</dbReference>
<feature type="region of interest" description="Disordered" evidence="6">
    <location>
        <begin position="27"/>
        <end position="64"/>
    </location>
</feature>
<accession>A0A1H9TNU2</accession>
<dbReference type="OrthoDB" id="9795467at2"/>
<evidence type="ECO:0000313" key="8">
    <source>
        <dbReference type="EMBL" id="SER98728.1"/>
    </source>
</evidence>
<name>A0A1H9TNU2_BUTFI</name>
<evidence type="ECO:0000256" key="3">
    <source>
        <dbReference type="ARBA" id="ARBA00022448"/>
    </source>
</evidence>
<dbReference type="PANTHER" id="PTHR43649:SF31">
    <property type="entry name" value="SN-GLYCEROL-3-PHOSPHATE-BINDING PERIPLASMIC PROTEIN UGPB"/>
    <property type="match status" value="1"/>
</dbReference>
<dbReference type="InterPro" id="IPR050490">
    <property type="entry name" value="Bact_solute-bd_prot1"/>
</dbReference>
<keyword evidence="4 7" id="KW-0732">Signal</keyword>
<gene>
    <name evidence="8" type="ORF">SAMN04487884_11581</name>
</gene>
<dbReference type="PANTHER" id="PTHR43649">
    <property type="entry name" value="ARABINOSE-BINDING PROTEIN-RELATED"/>
    <property type="match status" value="1"/>
</dbReference>
<feature type="compositionally biased region" description="Basic and acidic residues" evidence="6">
    <location>
        <begin position="34"/>
        <end position="48"/>
    </location>
</feature>
<dbReference type="RefSeq" id="WP_022757399.1">
    <property type="nucleotide sequence ID" value="NZ_FOGJ01000015.1"/>
</dbReference>
<dbReference type="PROSITE" id="PS01037">
    <property type="entry name" value="SBP_BACTERIAL_1"/>
    <property type="match status" value="1"/>
</dbReference>
<evidence type="ECO:0000313" key="9">
    <source>
        <dbReference type="Proteomes" id="UP000182584"/>
    </source>
</evidence>
<dbReference type="InterPro" id="IPR006059">
    <property type="entry name" value="SBP"/>
</dbReference>
<dbReference type="eggNOG" id="COG2182">
    <property type="taxonomic scope" value="Bacteria"/>
</dbReference>
<organism evidence="8 9">
    <name type="scientific">Butyrivibrio fibrisolvens</name>
    <dbReference type="NCBI Taxonomy" id="831"/>
    <lineage>
        <taxon>Bacteria</taxon>
        <taxon>Bacillati</taxon>
        <taxon>Bacillota</taxon>
        <taxon>Clostridia</taxon>
        <taxon>Lachnospirales</taxon>
        <taxon>Lachnospiraceae</taxon>
        <taxon>Butyrivibrio</taxon>
    </lineage>
</organism>
<dbReference type="Pfam" id="PF13416">
    <property type="entry name" value="SBP_bac_8"/>
    <property type="match status" value="1"/>
</dbReference>
<dbReference type="GO" id="GO:0055085">
    <property type="term" value="P:transmembrane transport"/>
    <property type="evidence" value="ECO:0007669"/>
    <property type="project" value="InterPro"/>
</dbReference>
<dbReference type="CDD" id="cd14748">
    <property type="entry name" value="PBP2_UgpB"/>
    <property type="match status" value="1"/>
</dbReference>
<dbReference type="GO" id="GO:0030313">
    <property type="term" value="C:cell envelope"/>
    <property type="evidence" value="ECO:0007669"/>
    <property type="project" value="UniProtKB-SubCell"/>
</dbReference>